<accession>A0A9W8Z0M4</accession>
<dbReference type="AlphaFoldDB" id="A0A9W8Z0M4"/>
<organism evidence="2 3">
    <name type="scientific">Didymella pomorum</name>
    <dbReference type="NCBI Taxonomy" id="749634"/>
    <lineage>
        <taxon>Eukaryota</taxon>
        <taxon>Fungi</taxon>
        <taxon>Dikarya</taxon>
        <taxon>Ascomycota</taxon>
        <taxon>Pezizomycotina</taxon>
        <taxon>Dothideomycetes</taxon>
        <taxon>Pleosporomycetidae</taxon>
        <taxon>Pleosporales</taxon>
        <taxon>Pleosporineae</taxon>
        <taxon>Didymellaceae</taxon>
        <taxon>Didymella</taxon>
    </lineage>
</organism>
<feature type="region of interest" description="Disordered" evidence="1">
    <location>
        <begin position="77"/>
        <end position="123"/>
    </location>
</feature>
<evidence type="ECO:0000256" key="1">
    <source>
        <dbReference type="SAM" id="MobiDB-lite"/>
    </source>
</evidence>
<reference evidence="2" key="1">
    <citation type="submission" date="2022-10" db="EMBL/GenBank/DDBJ databases">
        <title>Tapping the CABI collections for fungal endophytes: first genome assemblies for Collariella, Neodidymelliopsis, Ascochyta clinopodiicola, Didymella pomorum, Didymosphaeria variabile, Neocosmospora piperis and Neocucurbitaria cava.</title>
        <authorList>
            <person name="Hill R."/>
        </authorList>
    </citation>
    <scope>NUCLEOTIDE SEQUENCE</scope>
    <source>
        <strain evidence="2">IMI 355091</strain>
    </source>
</reference>
<proteinExistence type="predicted"/>
<keyword evidence="3" id="KW-1185">Reference proteome</keyword>
<protein>
    <submittedName>
        <fullName evidence="2">Uncharacterized protein</fullName>
    </submittedName>
</protein>
<name>A0A9W8Z0M4_9PLEO</name>
<dbReference type="Proteomes" id="UP001140510">
    <property type="component" value="Unassembled WGS sequence"/>
</dbReference>
<gene>
    <name evidence="2" type="ORF">N0V91_010785</name>
</gene>
<evidence type="ECO:0000313" key="3">
    <source>
        <dbReference type="Proteomes" id="UP001140510"/>
    </source>
</evidence>
<evidence type="ECO:0000313" key="2">
    <source>
        <dbReference type="EMBL" id="KAJ4395547.1"/>
    </source>
</evidence>
<sequence length="123" mass="13736">ASTGPTIRHSFLENIHAPNSAWAATRLAIQPQWTSIVLSRVDLIPPNALDYHRDIAKRLNRRSDRYQLKKEAEEAAKKAEEAKKAAEEKAKKEAEEAAKKAAEEEAKAEEKAKLEKCKAAKTC</sequence>
<comment type="caution">
    <text evidence="2">The sequence shown here is derived from an EMBL/GenBank/DDBJ whole genome shotgun (WGS) entry which is preliminary data.</text>
</comment>
<dbReference type="EMBL" id="JAPEVA010000154">
    <property type="protein sequence ID" value="KAJ4395547.1"/>
    <property type="molecule type" value="Genomic_DNA"/>
</dbReference>
<feature type="non-terminal residue" evidence="2">
    <location>
        <position position="123"/>
    </location>
</feature>